<evidence type="ECO:0000256" key="1">
    <source>
        <dbReference type="SAM" id="MobiDB-lite"/>
    </source>
</evidence>
<dbReference type="AlphaFoldDB" id="A0A401T4E3"/>
<feature type="region of interest" description="Disordered" evidence="1">
    <location>
        <begin position="19"/>
        <end position="58"/>
    </location>
</feature>
<dbReference type="Proteomes" id="UP000287033">
    <property type="component" value="Unassembled WGS sequence"/>
</dbReference>
<evidence type="ECO:0000313" key="3">
    <source>
        <dbReference type="Proteomes" id="UP000287033"/>
    </source>
</evidence>
<proteinExistence type="predicted"/>
<name>A0A401T4E3_CHIPU</name>
<accession>A0A401T4E3</accession>
<evidence type="ECO:0000313" key="2">
    <source>
        <dbReference type="EMBL" id="GCC37508.1"/>
    </source>
</evidence>
<keyword evidence="3" id="KW-1185">Reference proteome</keyword>
<sequence>MHPALRESDPCLALTCNTKSSSGCGGEGESRAVRSRRSCGRRGREELPLAPVRSGPAAGCPGNLCLRDEVARGGKQWEGVEPPCPERAAWNSEEHHSPPQPTQPGSHEGTGSDSREGACSAKVGSGRFKD</sequence>
<feature type="region of interest" description="Disordered" evidence="1">
    <location>
        <begin position="75"/>
        <end position="130"/>
    </location>
</feature>
<comment type="caution">
    <text evidence="2">The sequence shown here is derived from an EMBL/GenBank/DDBJ whole genome shotgun (WGS) entry which is preliminary data.</text>
</comment>
<organism evidence="2 3">
    <name type="scientific">Chiloscyllium punctatum</name>
    <name type="common">Brownbanded bambooshark</name>
    <name type="synonym">Hemiscyllium punctatum</name>
    <dbReference type="NCBI Taxonomy" id="137246"/>
    <lineage>
        <taxon>Eukaryota</taxon>
        <taxon>Metazoa</taxon>
        <taxon>Chordata</taxon>
        <taxon>Craniata</taxon>
        <taxon>Vertebrata</taxon>
        <taxon>Chondrichthyes</taxon>
        <taxon>Elasmobranchii</taxon>
        <taxon>Galeomorphii</taxon>
        <taxon>Galeoidea</taxon>
        <taxon>Orectolobiformes</taxon>
        <taxon>Hemiscylliidae</taxon>
        <taxon>Chiloscyllium</taxon>
    </lineage>
</organism>
<reference evidence="2 3" key="1">
    <citation type="journal article" date="2018" name="Nat. Ecol. Evol.">
        <title>Shark genomes provide insights into elasmobranch evolution and the origin of vertebrates.</title>
        <authorList>
            <person name="Hara Y"/>
            <person name="Yamaguchi K"/>
            <person name="Onimaru K"/>
            <person name="Kadota M"/>
            <person name="Koyanagi M"/>
            <person name="Keeley SD"/>
            <person name="Tatsumi K"/>
            <person name="Tanaka K"/>
            <person name="Motone F"/>
            <person name="Kageyama Y"/>
            <person name="Nozu R"/>
            <person name="Adachi N"/>
            <person name="Nishimura O"/>
            <person name="Nakagawa R"/>
            <person name="Tanegashima C"/>
            <person name="Kiyatake I"/>
            <person name="Matsumoto R"/>
            <person name="Murakumo K"/>
            <person name="Nishida K"/>
            <person name="Terakita A"/>
            <person name="Kuratani S"/>
            <person name="Sato K"/>
            <person name="Hyodo S Kuraku.S."/>
        </authorList>
    </citation>
    <scope>NUCLEOTIDE SEQUENCE [LARGE SCALE GENOMIC DNA]</scope>
</reference>
<gene>
    <name evidence="2" type="ORF">chiPu_0016012</name>
</gene>
<protein>
    <submittedName>
        <fullName evidence="2">Uncharacterized protein</fullName>
    </submittedName>
</protein>
<dbReference type="EMBL" id="BEZZ01001012">
    <property type="protein sequence ID" value="GCC37508.1"/>
    <property type="molecule type" value="Genomic_DNA"/>
</dbReference>
<feature type="compositionally biased region" description="Polar residues" evidence="1">
    <location>
        <begin position="103"/>
        <end position="112"/>
    </location>
</feature>